<feature type="domain" description="CSC1/OSCA1-like 7TM region" evidence="3">
    <location>
        <begin position="1093"/>
        <end position="1306"/>
    </location>
</feature>
<keyword evidence="2" id="KW-0812">Transmembrane</keyword>
<feature type="region of interest" description="Disordered" evidence="1">
    <location>
        <begin position="150"/>
        <end position="199"/>
    </location>
</feature>
<feature type="compositionally biased region" description="Low complexity" evidence="1">
    <location>
        <begin position="478"/>
        <end position="487"/>
    </location>
</feature>
<evidence type="ECO:0000256" key="1">
    <source>
        <dbReference type="SAM" id="MobiDB-lite"/>
    </source>
</evidence>
<feature type="transmembrane region" description="Helical" evidence="2">
    <location>
        <begin position="938"/>
        <end position="962"/>
    </location>
</feature>
<feature type="compositionally biased region" description="Low complexity" evidence="1">
    <location>
        <begin position="1587"/>
        <end position="1613"/>
    </location>
</feature>
<feature type="transmembrane region" description="Helical" evidence="2">
    <location>
        <begin position="1261"/>
        <end position="1280"/>
    </location>
</feature>
<dbReference type="InterPro" id="IPR003864">
    <property type="entry name" value="CSC1/OSCA1-like_7TM"/>
</dbReference>
<dbReference type="OrthoDB" id="192629at2759"/>
<feature type="compositionally biased region" description="Basic and acidic residues" evidence="1">
    <location>
        <begin position="181"/>
        <end position="190"/>
    </location>
</feature>
<feature type="compositionally biased region" description="Basic and acidic residues" evidence="1">
    <location>
        <begin position="1567"/>
        <end position="1581"/>
    </location>
</feature>
<keyword evidence="5" id="KW-1185">Reference proteome</keyword>
<evidence type="ECO:0000256" key="2">
    <source>
        <dbReference type="SAM" id="Phobius"/>
    </source>
</evidence>
<dbReference type="PANTHER" id="PTHR13018">
    <property type="entry name" value="PROBABLE MEMBRANE PROTEIN DUF221-RELATED"/>
    <property type="match status" value="1"/>
</dbReference>
<feature type="region of interest" description="Disordered" evidence="1">
    <location>
        <begin position="216"/>
        <end position="251"/>
    </location>
</feature>
<proteinExistence type="predicted"/>
<dbReference type="PANTHER" id="PTHR13018:SF83">
    <property type="entry name" value="RRM DOMAIN-CONTAINING PROTEIN"/>
    <property type="match status" value="1"/>
</dbReference>
<accession>A0A835YTR8</accession>
<evidence type="ECO:0000313" key="5">
    <source>
        <dbReference type="Proteomes" id="UP000664859"/>
    </source>
</evidence>
<evidence type="ECO:0000313" key="4">
    <source>
        <dbReference type="EMBL" id="KAG5176418.1"/>
    </source>
</evidence>
<sequence length="1625" mass="177636">MTTARLLKRRCAEQKKPVLATMVNHRLWVDGLRIRLDKVGNGIVQPAASDSDQPAQLEIEDVDHNGADEVEMEQADAAAAVRTHTAENEQGSEAVHASAERMPEVITTQQHHVDQAGDFIVPPSTDPAVELHTPIKKAVVVATAAAATYASEEPEVSHQTTEHQTPPAAAPDAHPVQKQTEPAREARQHQDAVGLTAATAEAAAAAEAAADLEELLSDGGGDDDSLTDLIPLPESQDGVEEGESPASEDAAEEDELFYTAAILQAEAAAMLSTSSPSLDTEAVFLPQEPQSPPSLVKSKLLGAEGGGSSDEAGVRVWGGSEEVENRGADEGVRVWAGELSAAAPEETGIDDGIRVRAGDSSTGAPEDTAVDDGIRVRAGTTSTAGSAAVGDGGIRVWGKDGGEGGGGEGGSRRPSKRGSLLGLVKRLSLGLVDVTVPQQTPRHSAQRRRSSMAQYLCSPTHALSQFRRSARTHRSDSESSAGGEASAVDPYREHLDDAFRETPWKPPSKDIARENQLFNLFGRGHATFFGTSNLDLFVLGEGVGLYFVWLNYLMVVMGVATVLTIPALLISYWGDSFNADDLDPIKFSLVTAGNHQYVNPNYTMSPTMEYCTANGYQTVDAMFFLAQNLPCDSWFFRLWQGGASLLTARHGSYLIMICDVFVCLCFLATWVMFGRNIGDYEKKGSGNTVTTHSYAVYATGFPENTTDEQIIGHFNNLFRLDLQSWSYRGRCGIFGRKRPDFPDEITDHLNQPCIDKLLPVASTRHSRFDHLCKNTWVAECSIVHPEGDFILAAKSVQNVSKRMLEQRAIIKKYSPGTPLGGGAGANARRVARGERALSRLEHTLKQSAHRLDDSATGEGLRELEGASWRCNSAFIIFNHEESYRRCVRDYSPYNNTARRRSQPAPLRFQERFPLSVTTAPSPGNIIWENMEVSPRKRFWHMAMTGALTAVLLLLTFLMIAWASRTKDAYEANLAEQSLCSTGIPEANGLTDQTGVNSIYLSYTADELTAKGYSSTCPNGSTYISLTNSPAQPSSTDACTQPCMDSTAPGFTQEILRLVDDYGPVKGAYYAITDLEAICSKMTSEFLKGQALLIVASVAIVIINIMLKLMLQWVVPFELHKSVTAQARSVAQKTTIALFVNTLLVTLLVNAYIPSDNRLWGNRDGARDFDYKAFTPRTPEWYATAGAAMSLTMAINVFSSHGDLLALFAIVTPLTKRFSDFHSQLQMNAAWQGPQFDIATRIPFALALLSVCMVLSPALPILYPIAFAGITITAAIDRYMLLNYYTKPPQYDAALARWANSFMPVILFLHCAFAVWIYGSPHIFDSAYVFEFMFSSESDLTTYLTHLRANDPTGGIERILRTNCFPFFVILVLLVAYQFFDRTLGEAMRLVYKACTCRCLRGLVARVSKNFNPPFTGTFVRYFLPGSRLPPALKDMLQSNEGWSIRKDDDSCFDMMTWEVIKDSGIHTYHMEDNPDYAYIIYTRNKIVQELGISTPKSPGGKLWNPRGYRNFIAKQAYGLNSTYSSGGIQECHTPPMTCMPSPAKKLWVTCDDPGGAAVAEGEEGGVTDDRRGEGYSDHGDGSDWEGSSHSRGSGSYSEGDGSYSEGSRYSGSSDGDRQFHGTRHL</sequence>
<evidence type="ECO:0000259" key="3">
    <source>
        <dbReference type="Pfam" id="PF02714"/>
    </source>
</evidence>
<feature type="region of interest" description="Disordered" evidence="1">
    <location>
        <begin position="381"/>
        <end position="418"/>
    </location>
</feature>
<protein>
    <recommendedName>
        <fullName evidence="3">CSC1/OSCA1-like 7TM region domain-containing protein</fullName>
    </recommendedName>
</protein>
<feature type="transmembrane region" description="Helical" evidence="2">
    <location>
        <begin position="1135"/>
        <end position="1152"/>
    </location>
</feature>
<feature type="transmembrane region" description="Helical" evidence="2">
    <location>
        <begin position="1358"/>
        <end position="1379"/>
    </location>
</feature>
<feature type="transmembrane region" description="Helical" evidence="2">
    <location>
        <begin position="653"/>
        <end position="673"/>
    </location>
</feature>
<dbReference type="GO" id="GO:0005227">
    <property type="term" value="F:calcium-activated cation channel activity"/>
    <property type="evidence" value="ECO:0007669"/>
    <property type="project" value="InterPro"/>
</dbReference>
<comment type="caution">
    <text evidence="4">The sequence shown here is derived from an EMBL/GenBank/DDBJ whole genome shotgun (WGS) entry which is preliminary data.</text>
</comment>
<feature type="transmembrane region" description="Helical" evidence="2">
    <location>
        <begin position="1301"/>
        <end position="1318"/>
    </location>
</feature>
<reference evidence="4" key="1">
    <citation type="submission" date="2021-02" db="EMBL/GenBank/DDBJ databases">
        <title>First Annotated Genome of the Yellow-green Alga Tribonema minus.</title>
        <authorList>
            <person name="Mahan K.M."/>
        </authorList>
    </citation>
    <scope>NUCLEOTIDE SEQUENCE</scope>
    <source>
        <strain evidence="4">UTEX B ZZ1240</strain>
    </source>
</reference>
<keyword evidence="2" id="KW-1133">Transmembrane helix</keyword>
<name>A0A835YTR8_9STRA</name>
<dbReference type="Proteomes" id="UP000664859">
    <property type="component" value="Unassembled WGS sequence"/>
</dbReference>
<organism evidence="4 5">
    <name type="scientific">Tribonema minus</name>
    <dbReference type="NCBI Taxonomy" id="303371"/>
    <lineage>
        <taxon>Eukaryota</taxon>
        <taxon>Sar</taxon>
        <taxon>Stramenopiles</taxon>
        <taxon>Ochrophyta</taxon>
        <taxon>PX clade</taxon>
        <taxon>Xanthophyceae</taxon>
        <taxon>Tribonematales</taxon>
        <taxon>Tribonemataceae</taxon>
        <taxon>Tribonema</taxon>
    </lineage>
</organism>
<keyword evidence="2" id="KW-0472">Membrane</keyword>
<feature type="transmembrane region" description="Helical" evidence="2">
    <location>
        <begin position="549"/>
        <end position="573"/>
    </location>
</feature>
<feature type="region of interest" description="Disordered" evidence="1">
    <location>
        <begin position="466"/>
        <end position="487"/>
    </location>
</feature>
<feature type="region of interest" description="Disordered" evidence="1">
    <location>
        <begin position="1556"/>
        <end position="1625"/>
    </location>
</feature>
<dbReference type="InterPro" id="IPR045122">
    <property type="entry name" value="Csc1-like"/>
</dbReference>
<gene>
    <name evidence="4" type="ORF">JKP88DRAFT_274217</name>
</gene>
<dbReference type="EMBL" id="JAFCMP010000536">
    <property type="protein sequence ID" value="KAG5176418.1"/>
    <property type="molecule type" value="Genomic_DNA"/>
</dbReference>
<feature type="transmembrane region" description="Helical" evidence="2">
    <location>
        <begin position="1090"/>
        <end position="1114"/>
    </location>
</feature>
<dbReference type="Pfam" id="PF02714">
    <property type="entry name" value="RSN1_7TM"/>
    <property type="match status" value="1"/>
</dbReference>
<dbReference type="GO" id="GO:0005886">
    <property type="term" value="C:plasma membrane"/>
    <property type="evidence" value="ECO:0007669"/>
    <property type="project" value="TreeGrafter"/>
</dbReference>
<feature type="compositionally biased region" description="Acidic residues" evidence="1">
    <location>
        <begin position="216"/>
        <end position="226"/>
    </location>
</feature>